<proteinExistence type="predicted"/>
<reference evidence="2" key="1">
    <citation type="journal article" date="2022" name="bioRxiv">
        <title>Sequencing and chromosome-scale assembly of the giantPleurodeles waltlgenome.</title>
        <authorList>
            <person name="Brown T."/>
            <person name="Elewa A."/>
            <person name="Iarovenko S."/>
            <person name="Subramanian E."/>
            <person name="Araus A.J."/>
            <person name="Petzold A."/>
            <person name="Susuki M."/>
            <person name="Suzuki K.-i.T."/>
            <person name="Hayashi T."/>
            <person name="Toyoda A."/>
            <person name="Oliveira C."/>
            <person name="Osipova E."/>
            <person name="Leigh N.D."/>
            <person name="Simon A."/>
            <person name="Yun M.H."/>
        </authorList>
    </citation>
    <scope>NUCLEOTIDE SEQUENCE</scope>
    <source>
        <strain evidence="2">20211129_DDA</strain>
        <tissue evidence="2">Liver</tissue>
    </source>
</reference>
<evidence type="ECO:0000313" key="3">
    <source>
        <dbReference type="Proteomes" id="UP001066276"/>
    </source>
</evidence>
<comment type="caution">
    <text evidence="2">The sequence shown here is derived from an EMBL/GenBank/DDBJ whole genome shotgun (WGS) entry which is preliminary data.</text>
</comment>
<sequence length="74" mass="8055">MFAVRRSFQPGAVPQTAHTAEERPSEDGQPYPSLPLPPRSEPSLCVRTEMAGQGQTAVAVPAESVYVSRIRFLT</sequence>
<dbReference type="EMBL" id="JANPWB010000010">
    <property type="protein sequence ID" value="KAJ1135294.1"/>
    <property type="molecule type" value="Genomic_DNA"/>
</dbReference>
<feature type="region of interest" description="Disordered" evidence="1">
    <location>
        <begin position="1"/>
        <end position="43"/>
    </location>
</feature>
<protein>
    <submittedName>
        <fullName evidence="2">Uncharacterized protein</fullName>
    </submittedName>
</protein>
<name>A0AAV7Q6U3_PLEWA</name>
<organism evidence="2 3">
    <name type="scientific">Pleurodeles waltl</name>
    <name type="common">Iberian ribbed newt</name>
    <dbReference type="NCBI Taxonomy" id="8319"/>
    <lineage>
        <taxon>Eukaryota</taxon>
        <taxon>Metazoa</taxon>
        <taxon>Chordata</taxon>
        <taxon>Craniata</taxon>
        <taxon>Vertebrata</taxon>
        <taxon>Euteleostomi</taxon>
        <taxon>Amphibia</taxon>
        <taxon>Batrachia</taxon>
        <taxon>Caudata</taxon>
        <taxon>Salamandroidea</taxon>
        <taxon>Salamandridae</taxon>
        <taxon>Pleurodelinae</taxon>
        <taxon>Pleurodeles</taxon>
    </lineage>
</organism>
<dbReference type="AlphaFoldDB" id="A0AAV7Q6U3"/>
<gene>
    <name evidence="2" type="ORF">NDU88_001734</name>
</gene>
<evidence type="ECO:0000313" key="2">
    <source>
        <dbReference type="EMBL" id="KAJ1135294.1"/>
    </source>
</evidence>
<accession>A0AAV7Q6U3</accession>
<keyword evidence="3" id="KW-1185">Reference proteome</keyword>
<evidence type="ECO:0000256" key="1">
    <source>
        <dbReference type="SAM" id="MobiDB-lite"/>
    </source>
</evidence>
<dbReference type="Proteomes" id="UP001066276">
    <property type="component" value="Chromosome 6"/>
</dbReference>